<sequence length="873" mass="99472">MAVLPSASAGKALSSAGARFRQRKISVKQPLIIYKQRDLPTLDSANDLEPSQVHHLNLAAGSGQRDMHAIDTGVDKNEEDEVHLRQVINAAQRALMHSKEDSKKSNGSKEEASSVYIPTPDASRIWAEAKKYYSDVTFKEPESYIKFSATVEDTVGVEYNMDEVDEAFLNNVLNQPKTKGKTDQVTRKCSELEFEIICDKLEKTIEDKQPFLSMDPSNILSYKELSNYILEEYRGSSHNEPYVQVGNSLKYLSTTALKERLSKELHYEPYVTLFDKDYENPQASVSIPKLMSLYGQQIYEHWKQRKIERKGQSIQPSLKFEDPNANEKENDADPYICFRRREIRQTRKTRRADSLGAERIRLLQKSLHNARDLVLSVCQREILKLENWNAEQSLFRARCEAKNIKRNLGIKGDDHLFIRHKRKRVIKIKEEEERRVKKAKTSDTREASAMSTSKHMNGHSESSSSTQPYVKLPPSKIPDMDLVTVSVVLKEKNDTIKKAVWEKLRKRKEQDEGFINVTDEPFEPYFDISTNTNMDIKEMRHIPYSSIAASNYHQFNTTNYINEELRKLLEKKRPLPGMRTFRGSNGELIPSKGFQHLLTLVADQGNEQKGSSYVSQLLANIASNNFSAYSEGYGAQAQSLNHSKDEDESPVSDPLLRLRKRSARAGRTFIDRRGLVRRPDDVIDEFMRFDDDAEEEPDAVPNVYDSKVDAIKRLDSRWKFDSDVTESEEGLENPFSRDPSRLNCISNVTQSIRFGSMLLSKSYDLLRESVHQRQQAFIQQARLRAMQQQQLSNKQQQGQQQNLNQTHSSTSTQGSGASRPAQSRTSSANSQASANQQYGNGRRPDGGQPSNQANINKSPLLASQVQATKPTVQ</sequence>
<protein>
    <submittedName>
        <fullName evidence="1">Enhancer of polycomb-like protein 1</fullName>
    </submittedName>
</protein>
<keyword evidence="2" id="KW-1185">Reference proteome</keyword>
<gene>
    <name evidence="1" type="primary">EPL1</name>
    <name evidence="1" type="ORF">QFC19_008249</name>
</gene>
<organism evidence="1 2">
    <name type="scientific">Naganishia cerealis</name>
    <dbReference type="NCBI Taxonomy" id="610337"/>
    <lineage>
        <taxon>Eukaryota</taxon>
        <taxon>Fungi</taxon>
        <taxon>Dikarya</taxon>
        <taxon>Basidiomycota</taxon>
        <taxon>Agaricomycotina</taxon>
        <taxon>Tremellomycetes</taxon>
        <taxon>Filobasidiales</taxon>
        <taxon>Filobasidiaceae</taxon>
        <taxon>Naganishia</taxon>
    </lineage>
</organism>
<dbReference type="EMBL" id="JASBWR010000120">
    <property type="protein sequence ID" value="KAJ9093660.1"/>
    <property type="molecule type" value="Genomic_DNA"/>
</dbReference>
<evidence type="ECO:0000313" key="2">
    <source>
        <dbReference type="Proteomes" id="UP001241377"/>
    </source>
</evidence>
<reference evidence="1" key="1">
    <citation type="submission" date="2023-04" db="EMBL/GenBank/DDBJ databases">
        <title>Draft Genome sequencing of Naganishia species isolated from polar environments using Oxford Nanopore Technology.</title>
        <authorList>
            <person name="Leo P."/>
            <person name="Venkateswaran K."/>
        </authorList>
    </citation>
    <scope>NUCLEOTIDE SEQUENCE</scope>
    <source>
        <strain evidence="1">MNA-CCFEE 5261</strain>
    </source>
</reference>
<proteinExistence type="predicted"/>
<name>A0ACC2V431_9TREE</name>
<comment type="caution">
    <text evidence="1">The sequence shown here is derived from an EMBL/GenBank/DDBJ whole genome shotgun (WGS) entry which is preliminary data.</text>
</comment>
<evidence type="ECO:0000313" key="1">
    <source>
        <dbReference type="EMBL" id="KAJ9093660.1"/>
    </source>
</evidence>
<dbReference type="Proteomes" id="UP001241377">
    <property type="component" value="Unassembled WGS sequence"/>
</dbReference>
<accession>A0ACC2V431</accession>